<sequence>MDSKYFILILLCQYLNNTVFSETEAVTTERQTQSTLLTSSMYVTTNSQNTAGNVLSQTTQVNISSGQQLLPAKITPGQPTPAAYVSSTERVLHTSARPLAYNITRQAISTVNNSFSQTSLPGFTLANQTSPSIHNSTGQPPRPLVYTSTQQPRSPAPTSSGKPVLQTVHNQPIKPTPTIYTPRTSNSPRNTPPFTSEPTRGKGTTAHKTNPNAIAAILIGAIIISMLVAILMIILWKYLRKPVLNDQNWAGRSPFADGETPDMCMDNIRESEGSTKRTSVVSLMTWKPSKSTLLADDLEVKLFESSEHINDTNNLKTESGKDQINGVSEDSADRSTIGTAVSSSDDADLTLPPPLLDLDGNLSDKPTMVIVSPLPNDSTNFQSSPDSLNQACEDLNSSIKQPFLPPSDSNLPMLAVDFINTQESNHETQCQEFSTPDFHQDLTDSLPPPPPELL</sequence>
<keyword evidence="2" id="KW-0472">Membrane</keyword>
<feature type="region of interest" description="Disordered" evidence="1">
    <location>
        <begin position="313"/>
        <end position="348"/>
    </location>
</feature>
<feature type="compositionally biased region" description="Polar residues" evidence="1">
    <location>
        <begin position="178"/>
        <end position="198"/>
    </location>
</feature>
<dbReference type="AlphaFoldDB" id="A0A6I9L5J5"/>
<dbReference type="GeneID" id="102912866"/>
<reference evidence="4 5" key="1">
    <citation type="submission" date="2018-10" db="EMBL/GenBank/DDBJ databases">
        <title>Improved assembly of the deer mouse Peromyscus maniculatus genome.</title>
        <authorList>
            <person name="Lassance J.-M."/>
            <person name="Hoekstra H.E."/>
        </authorList>
    </citation>
    <scope>NUCLEOTIDE SEQUENCE [LARGE SCALE GENOMIC DNA]</scope>
</reference>
<dbReference type="RefSeq" id="XP_042138408.1">
    <property type="nucleotide sequence ID" value="XM_042282474.1"/>
</dbReference>
<reference evidence="4" key="3">
    <citation type="submission" date="2025-09" db="UniProtKB">
        <authorList>
            <consortium name="Ensembl"/>
        </authorList>
    </citation>
    <scope>IDENTIFICATION</scope>
</reference>
<dbReference type="GO" id="GO:0051726">
    <property type="term" value="P:regulation of cell cycle"/>
    <property type="evidence" value="ECO:0007669"/>
    <property type="project" value="Ensembl"/>
</dbReference>
<proteinExistence type="predicted"/>
<gene>
    <name evidence="4" type="primary">Evi2b</name>
</gene>
<dbReference type="PANTHER" id="PTHR15384:SF0">
    <property type="entry name" value="PROTEIN EVI2B"/>
    <property type="match status" value="1"/>
</dbReference>
<evidence type="ECO:0000256" key="1">
    <source>
        <dbReference type="SAM" id="MobiDB-lite"/>
    </source>
</evidence>
<feature type="chain" id="PRO_5044634993" evidence="3">
    <location>
        <begin position="22"/>
        <end position="454"/>
    </location>
</feature>
<dbReference type="Proteomes" id="UP000694547">
    <property type="component" value="Chromosome 8"/>
</dbReference>
<name>A0A6I9L5J5_PERMB</name>
<dbReference type="InterPro" id="IPR033239">
    <property type="entry name" value="EVI2B"/>
</dbReference>
<feature type="signal peptide" evidence="3">
    <location>
        <begin position="1"/>
        <end position="21"/>
    </location>
</feature>
<keyword evidence="3" id="KW-0732">Signal</keyword>
<reference evidence="4" key="2">
    <citation type="submission" date="2025-08" db="UniProtKB">
        <authorList>
            <consortium name="Ensembl"/>
        </authorList>
    </citation>
    <scope>IDENTIFICATION</scope>
</reference>
<accession>A0A6I9L5J5</accession>
<keyword evidence="5" id="KW-1185">Reference proteome</keyword>
<dbReference type="RefSeq" id="XP_006977561.1">
    <property type="nucleotide sequence ID" value="XM_006977499.4"/>
</dbReference>
<evidence type="ECO:0000256" key="2">
    <source>
        <dbReference type="SAM" id="Phobius"/>
    </source>
</evidence>
<dbReference type="CTD" id="2124"/>
<dbReference type="GO" id="GO:0043066">
    <property type="term" value="P:negative regulation of apoptotic process"/>
    <property type="evidence" value="ECO:0007669"/>
    <property type="project" value="Ensembl"/>
</dbReference>
<evidence type="ECO:0000313" key="4">
    <source>
        <dbReference type="Ensembl" id="ENSPEMP00000010439.2"/>
    </source>
</evidence>
<keyword evidence="2" id="KW-1133">Transmembrane helix</keyword>
<evidence type="ECO:0000313" key="5">
    <source>
        <dbReference type="Proteomes" id="UP000694547"/>
    </source>
</evidence>
<dbReference type="GO" id="GO:0061515">
    <property type="term" value="P:myeloid cell development"/>
    <property type="evidence" value="ECO:0007669"/>
    <property type="project" value="Ensembl"/>
</dbReference>
<evidence type="ECO:0000256" key="3">
    <source>
        <dbReference type="SAM" id="SignalP"/>
    </source>
</evidence>
<keyword evidence="2" id="KW-0812">Transmembrane</keyword>
<dbReference type="GO" id="GO:2000035">
    <property type="term" value="P:regulation of stem cell division"/>
    <property type="evidence" value="ECO:0007669"/>
    <property type="project" value="Ensembl"/>
</dbReference>
<feature type="region of interest" description="Disordered" evidence="1">
    <location>
        <begin position="122"/>
        <end position="208"/>
    </location>
</feature>
<dbReference type="Ensembl" id="ENSPEMT00000014614.2">
    <property type="protein sequence ID" value="ENSPEMP00000010439.2"/>
    <property type="gene ID" value="ENSPEMG00000011425.2"/>
</dbReference>
<dbReference type="PANTHER" id="PTHR15384">
    <property type="entry name" value="PROTEIN EVI2B"/>
    <property type="match status" value="1"/>
</dbReference>
<feature type="transmembrane region" description="Helical" evidence="2">
    <location>
        <begin position="213"/>
        <end position="236"/>
    </location>
</feature>
<feature type="compositionally biased region" description="Polar residues" evidence="1">
    <location>
        <begin position="146"/>
        <end position="161"/>
    </location>
</feature>
<feature type="compositionally biased region" description="Polar residues" evidence="1">
    <location>
        <begin position="122"/>
        <end position="139"/>
    </location>
</feature>
<protein>
    <submittedName>
        <fullName evidence="4">Ecotropic viral integration site 2b</fullName>
    </submittedName>
</protein>
<dbReference type="OrthoDB" id="9451284at2759"/>
<dbReference type="GeneTree" id="ENSGT00390000009142"/>
<organism evidence="4 5">
    <name type="scientific">Peromyscus maniculatus bairdii</name>
    <name type="common">Prairie deer mouse</name>
    <dbReference type="NCBI Taxonomy" id="230844"/>
    <lineage>
        <taxon>Eukaryota</taxon>
        <taxon>Metazoa</taxon>
        <taxon>Chordata</taxon>
        <taxon>Craniata</taxon>
        <taxon>Vertebrata</taxon>
        <taxon>Euteleostomi</taxon>
        <taxon>Mammalia</taxon>
        <taxon>Eutheria</taxon>
        <taxon>Euarchontoglires</taxon>
        <taxon>Glires</taxon>
        <taxon>Rodentia</taxon>
        <taxon>Myomorpha</taxon>
        <taxon>Muroidea</taxon>
        <taxon>Cricetidae</taxon>
        <taxon>Neotominae</taxon>
        <taxon>Peromyscus</taxon>
    </lineage>
</organism>
<dbReference type="GO" id="GO:0045660">
    <property type="term" value="P:positive regulation of neutrophil differentiation"/>
    <property type="evidence" value="ECO:0007669"/>
    <property type="project" value="Ensembl"/>
</dbReference>